<evidence type="ECO:0000313" key="7">
    <source>
        <dbReference type="EMBL" id="MXG91626.1"/>
    </source>
</evidence>
<organism evidence="7 8">
    <name type="scientific">Nocardioides flavescens</name>
    <dbReference type="NCBI Taxonomy" id="2691959"/>
    <lineage>
        <taxon>Bacteria</taxon>
        <taxon>Bacillati</taxon>
        <taxon>Actinomycetota</taxon>
        <taxon>Actinomycetes</taxon>
        <taxon>Propionibacteriales</taxon>
        <taxon>Nocardioidaceae</taxon>
        <taxon>Nocardioides</taxon>
    </lineage>
</organism>
<dbReference type="PROSITE" id="PS50885">
    <property type="entry name" value="HAMP"/>
    <property type="match status" value="1"/>
</dbReference>
<dbReference type="InterPro" id="IPR051310">
    <property type="entry name" value="MCP_chemotaxis"/>
</dbReference>
<dbReference type="GO" id="GO:0005886">
    <property type="term" value="C:plasma membrane"/>
    <property type="evidence" value="ECO:0007669"/>
    <property type="project" value="TreeGrafter"/>
</dbReference>
<dbReference type="EMBL" id="WUEK01000013">
    <property type="protein sequence ID" value="MXG91626.1"/>
    <property type="molecule type" value="Genomic_DNA"/>
</dbReference>
<feature type="transmembrane region" description="Helical" evidence="5">
    <location>
        <begin position="28"/>
        <end position="50"/>
    </location>
</feature>
<keyword evidence="3 5" id="KW-1133">Transmembrane helix</keyword>
<dbReference type="InterPro" id="IPR024478">
    <property type="entry name" value="HlyB_4HB_MCP"/>
</dbReference>
<evidence type="ECO:0000256" key="4">
    <source>
        <dbReference type="ARBA" id="ARBA00029447"/>
    </source>
</evidence>
<accession>A0A6L7EZD6</accession>
<name>A0A6L7EZD6_9ACTN</name>
<dbReference type="Pfam" id="PF12729">
    <property type="entry name" value="4HB_MCP_1"/>
    <property type="match status" value="1"/>
</dbReference>
<comment type="similarity">
    <text evidence="4">Belongs to the methyl-accepting chemotaxis (MCP) protein family.</text>
</comment>
<keyword evidence="5" id="KW-0472">Membrane</keyword>
<gene>
    <name evidence="7" type="ORF">GRQ65_18950</name>
</gene>
<feature type="domain" description="HAMP" evidence="6">
    <location>
        <begin position="228"/>
        <end position="280"/>
    </location>
</feature>
<dbReference type="Pfam" id="PF00672">
    <property type="entry name" value="HAMP"/>
    <property type="match status" value="1"/>
</dbReference>
<keyword evidence="1" id="KW-0145">Chemotaxis</keyword>
<dbReference type="Gene3D" id="6.10.340.10">
    <property type="match status" value="1"/>
</dbReference>
<dbReference type="Proteomes" id="UP000473325">
    <property type="component" value="Unassembled WGS sequence"/>
</dbReference>
<reference evidence="7 8" key="1">
    <citation type="submission" date="2019-12" db="EMBL/GenBank/DDBJ databases">
        <authorList>
            <person name="Kun Z."/>
        </authorList>
    </citation>
    <scope>NUCLEOTIDE SEQUENCE [LARGE SCALE GENOMIC DNA]</scope>
    <source>
        <strain evidence="7 8">YIM 123512</strain>
    </source>
</reference>
<evidence type="ECO:0000256" key="3">
    <source>
        <dbReference type="ARBA" id="ARBA00022989"/>
    </source>
</evidence>
<evidence type="ECO:0000256" key="1">
    <source>
        <dbReference type="ARBA" id="ARBA00022500"/>
    </source>
</evidence>
<dbReference type="GO" id="GO:0004888">
    <property type="term" value="F:transmembrane signaling receptor activity"/>
    <property type="evidence" value="ECO:0007669"/>
    <property type="project" value="TreeGrafter"/>
</dbReference>
<sequence length="292" mass="30409">MDTMDSTQTPAARSALSRFGDLRLAVKILMAVGAAAAVAVIVGVVGLRALGGANDAANDLYEGNVRRLQMTSAMQDGISTMRIQVREALIRQGDEYDAAIAAVDQGYTDYQAAAAEYGEQDLSSQQRSELEALNSAAASYHDVAQEVLPEFAKVNDVAGWTTAFDRDVNQYATVQNDTIGTIIELENADAEKDAKAVAASFGSSRNLVIGVLVLGTALALLLGWLIARALARSVAKVKDVADAMAAGDLSKTAGITTRDEVGTMATSLDAANTSLRQLMTSVTASADGVASA</sequence>
<dbReference type="SMART" id="SM00304">
    <property type="entry name" value="HAMP"/>
    <property type="match status" value="1"/>
</dbReference>
<evidence type="ECO:0000313" key="8">
    <source>
        <dbReference type="Proteomes" id="UP000473325"/>
    </source>
</evidence>
<dbReference type="AlphaFoldDB" id="A0A6L7EZD6"/>
<dbReference type="PANTHER" id="PTHR43531">
    <property type="entry name" value="PROTEIN ICFG"/>
    <property type="match status" value="1"/>
</dbReference>
<dbReference type="PANTHER" id="PTHR43531:SF11">
    <property type="entry name" value="METHYL-ACCEPTING CHEMOTAXIS PROTEIN 3"/>
    <property type="match status" value="1"/>
</dbReference>
<dbReference type="InterPro" id="IPR003660">
    <property type="entry name" value="HAMP_dom"/>
</dbReference>
<dbReference type="CDD" id="cd06225">
    <property type="entry name" value="HAMP"/>
    <property type="match status" value="1"/>
</dbReference>
<protein>
    <submittedName>
        <fullName evidence="7">HAMP domain-containing protein</fullName>
    </submittedName>
</protein>
<keyword evidence="2 5" id="KW-0812">Transmembrane</keyword>
<feature type="transmembrane region" description="Helical" evidence="5">
    <location>
        <begin position="207"/>
        <end position="227"/>
    </location>
</feature>
<dbReference type="GO" id="GO:0006935">
    <property type="term" value="P:chemotaxis"/>
    <property type="evidence" value="ECO:0007669"/>
    <property type="project" value="UniProtKB-KW"/>
</dbReference>
<proteinExistence type="inferred from homology"/>
<evidence type="ECO:0000259" key="6">
    <source>
        <dbReference type="PROSITE" id="PS50885"/>
    </source>
</evidence>
<dbReference type="GO" id="GO:0007165">
    <property type="term" value="P:signal transduction"/>
    <property type="evidence" value="ECO:0007669"/>
    <property type="project" value="InterPro"/>
</dbReference>
<dbReference type="SUPFAM" id="SSF158472">
    <property type="entry name" value="HAMP domain-like"/>
    <property type="match status" value="1"/>
</dbReference>
<comment type="caution">
    <text evidence="7">The sequence shown here is derived from an EMBL/GenBank/DDBJ whole genome shotgun (WGS) entry which is preliminary data.</text>
</comment>
<evidence type="ECO:0000256" key="2">
    <source>
        <dbReference type="ARBA" id="ARBA00022692"/>
    </source>
</evidence>
<evidence type="ECO:0000256" key="5">
    <source>
        <dbReference type="SAM" id="Phobius"/>
    </source>
</evidence>
<feature type="non-terminal residue" evidence="7">
    <location>
        <position position="292"/>
    </location>
</feature>
<keyword evidence="8" id="KW-1185">Reference proteome</keyword>